<feature type="region of interest" description="Disordered" evidence="1">
    <location>
        <begin position="566"/>
        <end position="623"/>
    </location>
</feature>
<feature type="compositionally biased region" description="Low complexity" evidence="1">
    <location>
        <begin position="81"/>
        <end position="107"/>
    </location>
</feature>
<evidence type="ECO:0000313" key="3">
    <source>
        <dbReference type="Proteomes" id="UP000887226"/>
    </source>
</evidence>
<feature type="region of interest" description="Disordered" evidence="1">
    <location>
        <begin position="903"/>
        <end position="963"/>
    </location>
</feature>
<feature type="region of interest" description="Disordered" evidence="1">
    <location>
        <begin position="806"/>
        <end position="826"/>
    </location>
</feature>
<gene>
    <name evidence="2" type="ORF">BJ878DRAFT_577269</name>
</gene>
<feature type="region of interest" description="Disordered" evidence="1">
    <location>
        <begin position="66"/>
        <end position="108"/>
    </location>
</feature>
<accession>A0A9P7Z061</accession>
<dbReference type="EMBL" id="MU254055">
    <property type="protein sequence ID" value="KAG9242612.1"/>
    <property type="molecule type" value="Genomic_DNA"/>
</dbReference>
<feature type="region of interest" description="Disordered" evidence="1">
    <location>
        <begin position="1207"/>
        <end position="1232"/>
    </location>
</feature>
<keyword evidence="3" id="KW-1185">Reference proteome</keyword>
<comment type="caution">
    <text evidence="2">The sequence shown here is derived from an EMBL/GenBank/DDBJ whole genome shotgun (WGS) entry which is preliminary data.</text>
</comment>
<feature type="compositionally biased region" description="Basic and acidic residues" evidence="1">
    <location>
        <begin position="933"/>
        <end position="956"/>
    </location>
</feature>
<feature type="region of interest" description="Disordered" evidence="1">
    <location>
        <begin position="1155"/>
        <end position="1176"/>
    </location>
</feature>
<feature type="region of interest" description="Disordered" evidence="1">
    <location>
        <begin position="506"/>
        <end position="528"/>
    </location>
</feature>
<dbReference type="Proteomes" id="UP000887226">
    <property type="component" value="Unassembled WGS sequence"/>
</dbReference>
<feature type="region of interest" description="Disordered" evidence="1">
    <location>
        <begin position="986"/>
        <end position="1021"/>
    </location>
</feature>
<proteinExistence type="predicted"/>
<reference evidence="2" key="1">
    <citation type="journal article" date="2021" name="IMA Fungus">
        <title>Genomic characterization of three marine fungi, including Emericellopsis atlantica sp. nov. with signatures of a generalist lifestyle and marine biomass degradation.</title>
        <authorList>
            <person name="Hagestad O.C."/>
            <person name="Hou L."/>
            <person name="Andersen J.H."/>
            <person name="Hansen E.H."/>
            <person name="Altermark B."/>
            <person name="Li C."/>
            <person name="Kuhnert E."/>
            <person name="Cox R.J."/>
            <person name="Crous P.W."/>
            <person name="Spatafora J.W."/>
            <person name="Lail K."/>
            <person name="Amirebrahimi M."/>
            <person name="Lipzen A."/>
            <person name="Pangilinan J."/>
            <person name="Andreopoulos W."/>
            <person name="Hayes R.D."/>
            <person name="Ng V."/>
            <person name="Grigoriev I.V."/>
            <person name="Jackson S.A."/>
            <person name="Sutton T.D.S."/>
            <person name="Dobson A.D.W."/>
            <person name="Rama T."/>
        </authorList>
    </citation>
    <scope>NUCLEOTIDE SEQUENCE</scope>
    <source>
        <strain evidence="2">TRa3180A</strain>
    </source>
</reference>
<feature type="compositionally biased region" description="Basic and acidic residues" evidence="1">
    <location>
        <begin position="577"/>
        <end position="592"/>
    </location>
</feature>
<dbReference type="CDD" id="cd22265">
    <property type="entry name" value="UDM1_RNF168"/>
    <property type="match status" value="1"/>
</dbReference>
<feature type="region of interest" description="Disordered" evidence="1">
    <location>
        <begin position="123"/>
        <end position="177"/>
    </location>
</feature>
<name>A0A9P7Z061_9HELO</name>
<feature type="compositionally biased region" description="Polar residues" evidence="1">
    <location>
        <begin position="611"/>
        <end position="622"/>
    </location>
</feature>
<dbReference type="OrthoDB" id="3437384at2759"/>
<sequence>MPPAGEIKVARTSVSGDTINPPWSMGMASTSMRPFLSAIIFLVELWIIARPSFTVMGLVRCCISRAPSSPDGLHPRPVEIRSPPVHRSSRRVSLPSSNLTTSPLSNPKDAADLHAIFEDDNSSITGDEVRSRPRKGSSKAYTVAERLKRRLSRDFGNTESSKRHSRSSVGSSEEEVERRAELRRIRQRRIEHELSNEIYDDDARSLSTIPGGITPVDQNSRASRHVEYLPTPSLTPPDLTFPSLPYSYFSACRPLSTSAVQERGRNTGILPSENTRNMRSYSHDINTSYPRRHLVHHRSFPEMRTRRSTICGSSRSLEILMVPKSPFIQPMRLPSITDPDLNSAWRLSFSGPSQGENLNQLSRGFVISPPLSTKSAIIVGHKPLNRWLHSQGLGSMSQALSDTEGPDFREILSPTYFRNEDFGNEDFGGVDGTVHGTSISRYLESTISPPPILNSGDQMQHRLLTSSDTPGSWSNVLPGEEDRLPGSLIYSGSASLVAPNTSNLIPRFAGRPSRPTAGSSAVSETDSHHQLEAELKYVEARFSVPRQRAGIGAHISSRFHEEFDTEAATSSLLSPDDSEHRGQSIGDGDRVSSFDGAADELLAVPPASMGRTRSGTTKSNISMVDPADTSVLGIWDIAIHGRERNTSSVSRAGLADDSVLDIWGKAINDVKTQEQDEKGKSKSRSGVLGRISSWRSLGSQPRSSFMDCDARKESFDTLRVKKDDVVDDWERELEETAKRAKARSMESKDRAYLGPDRRYPETWARYSSHNRAEISQLINPDVTSDGVVRRDFAIRSTVNGKPIWYRNERSRHPGHHDNDGCPADKPKNIISRIGSSLLARTLQLPSSLKDGDLPLDQTYGRRGSVTPAAPLEFPELEILAVKEIELMSVNQIVEHVEDMAVQEEVTKREEEKRQRDEEQKLKEQELDAMFSGPRERKKESAIAKARRAAEEEKARISEGQQMKRKKRLDQFGVDLDEFSDEEIVHEASKREKNRRKATEGLSKPNRVKVDAETAEEGGDTAGMDRSVLKEQVAARAALKKRMENLRSVEGSIRRGPVARVIAKANEPVTPTLPASPVLVQNPIEEDDHGVEIVNTEARTVAVAPVSLTLADPTTTTAGNAIVADKINAVSANADELTDNESQTCVIPTVVEPLPSQVETGTSSPRGGGDGLSEIGAPFNSEAIASSPGFGTIKQSYEEWMRGGISSSRAAANRSKPVQKHGNSVHFDGHHSPYRTWNADGRYRCGEVRLVRSVGDFNVGREVFETSIVISSE</sequence>
<protein>
    <submittedName>
        <fullName evidence="2">Uncharacterized protein</fullName>
    </submittedName>
</protein>
<feature type="compositionally biased region" description="Basic and acidic residues" evidence="1">
    <location>
        <begin position="903"/>
        <end position="925"/>
    </location>
</feature>
<evidence type="ECO:0000256" key="1">
    <source>
        <dbReference type="SAM" id="MobiDB-lite"/>
    </source>
</evidence>
<evidence type="ECO:0000313" key="2">
    <source>
        <dbReference type="EMBL" id="KAG9242612.1"/>
    </source>
</evidence>
<organism evidence="2 3">
    <name type="scientific">Calycina marina</name>
    <dbReference type="NCBI Taxonomy" id="1763456"/>
    <lineage>
        <taxon>Eukaryota</taxon>
        <taxon>Fungi</taxon>
        <taxon>Dikarya</taxon>
        <taxon>Ascomycota</taxon>
        <taxon>Pezizomycotina</taxon>
        <taxon>Leotiomycetes</taxon>
        <taxon>Helotiales</taxon>
        <taxon>Pezizellaceae</taxon>
        <taxon>Calycina</taxon>
    </lineage>
</organism>
<dbReference type="AlphaFoldDB" id="A0A9P7Z061"/>